<dbReference type="Pfam" id="PF25797">
    <property type="entry name" value="PDF2_C"/>
    <property type="match status" value="2"/>
</dbReference>
<sequence length="103" mass="11144">MSANQSNMLILQENASGSMVVYALVDIPAMLLILNGGDSTYVALLPSGSSSSQPVAKLMAESVETVNNLILCTIKKIKNALQCNTRVSYWVSLLVWRAIDEPE</sequence>
<dbReference type="Proteomes" id="UP000324897">
    <property type="component" value="Chromosome 6"/>
</dbReference>
<dbReference type="PANTHER" id="PTHR45654">
    <property type="entry name" value="HOMEOBOX-LEUCINE ZIPPER PROTEIN MERISTEM L1"/>
    <property type="match status" value="1"/>
</dbReference>
<accession>A0A5J9WNR9</accession>
<dbReference type="InterPro" id="IPR057993">
    <property type="entry name" value="HD-Zip_IV_C"/>
</dbReference>
<reference evidence="2 3" key="1">
    <citation type="journal article" date="2019" name="Sci. Rep.">
        <title>A high-quality genome of Eragrostis curvula grass provides insights into Poaceae evolution and supports new strategies to enhance forage quality.</title>
        <authorList>
            <person name="Carballo J."/>
            <person name="Santos B.A.C.M."/>
            <person name="Zappacosta D."/>
            <person name="Garbus I."/>
            <person name="Selva J.P."/>
            <person name="Gallo C.A."/>
            <person name="Diaz A."/>
            <person name="Albertini E."/>
            <person name="Caccamo M."/>
            <person name="Echenique V."/>
        </authorList>
    </citation>
    <scope>NUCLEOTIDE SEQUENCE [LARGE SCALE GENOMIC DNA]</scope>
    <source>
        <strain evidence="3">cv. Victoria</strain>
        <tissue evidence="2">Leaf</tissue>
    </source>
</reference>
<keyword evidence="3" id="KW-1185">Reference proteome</keyword>
<feature type="non-terminal residue" evidence="2">
    <location>
        <position position="1"/>
    </location>
</feature>
<protein>
    <recommendedName>
        <fullName evidence="1">HD-Zip IV C-terminal domain-containing protein</fullName>
    </recommendedName>
</protein>
<proteinExistence type="predicted"/>
<feature type="domain" description="HD-Zip IV C-terminal" evidence="1">
    <location>
        <begin position="2"/>
        <end position="48"/>
    </location>
</feature>
<name>A0A5J9WNR9_9POAL</name>
<dbReference type="Gramene" id="TVU49596">
    <property type="protein sequence ID" value="TVU49596"/>
    <property type="gene ID" value="EJB05_00912"/>
</dbReference>
<dbReference type="PANTHER" id="PTHR45654:SF5">
    <property type="entry name" value="HOMEOBOX-LEUCINE ZIPPER PROTEIN ANTHOCYANINLESS 2-RELATED"/>
    <property type="match status" value="1"/>
</dbReference>
<organism evidence="2 3">
    <name type="scientific">Eragrostis curvula</name>
    <name type="common">weeping love grass</name>
    <dbReference type="NCBI Taxonomy" id="38414"/>
    <lineage>
        <taxon>Eukaryota</taxon>
        <taxon>Viridiplantae</taxon>
        <taxon>Streptophyta</taxon>
        <taxon>Embryophyta</taxon>
        <taxon>Tracheophyta</taxon>
        <taxon>Spermatophyta</taxon>
        <taxon>Magnoliopsida</taxon>
        <taxon>Liliopsida</taxon>
        <taxon>Poales</taxon>
        <taxon>Poaceae</taxon>
        <taxon>PACMAD clade</taxon>
        <taxon>Chloridoideae</taxon>
        <taxon>Eragrostideae</taxon>
        <taxon>Eragrostidinae</taxon>
        <taxon>Eragrostis</taxon>
    </lineage>
</organism>
<evidence type="ECO:0000313" key="2">
    <source>
        <dbReference type="EMBL" id="TVU49596.1"/>
    </source>
</evidence>
<comment type="caution">
    <text evidence="2">The sequence shown here is derived from an EMBL/GenBank/DDBJ whole genome shotgun (WGS) entry which is preliminary data.</text>
</comment>
<dbReference type="OrthoDB" id="6159439at2759"/>
<evidence type="ECO:0000259" key="1">
    <source>
        <dbReference type="Pfam" id="PF25797"/>
    </source>
</evidence>
<feature type="domain" description="HD-Zip IV C-terminal" evidence="1">
    <location>
        <begin position="51"/>
        <end position="83"/>
    </location>
</feature>
<dbReference type="AlphaFoldDB" id="A0A5J9WNR9"/>
<dbReference type="EMBL" id="RWGY01000002">
    <property type="protein sequence ID" value="TVU49596.1"/>
    <property type="molecule type" value="Genomic_DNA"/>
</dbReference>
<evidence type="ECO:0000313" key="3">
    <source>
        <dbReference type="Proteomes" id="UP000324897"/>
    </source>
</evidence>
<dbReference type="InterPro" id="IPR042160">
    <property type="entry name" value="HD-Zip_IV"/>
</dbReference>
<gene>
    <name evidence="2" type="ORF">EJB05_00912</name>
</gene>